<accession>F4S4S5</accession>
<dbReference type="GeneID" id="18924521"/>
<organism evidence="4">
    <name type="scientific">Melampsora larici-populina (strain 98AG31 / pathotype 3-4-7)</name>
    <name type="common">Poplar leaf rust fungus</name>
    <dbReference type="NCBI Taxonomy" id="747676"/>
    <lineage>
        <taxon>Eukaryota</taxon>
        <taxon>Fungi</taxon>
        <taxon>Dikarya</taxon>
        <taxon>Basidiomycota</taxon>
        <taxon>Pucciniomycotina</taxon>
        <taxon>Pucciniomycetes</taxon>
        <taxon>Pucciniales</taxon>
        <taxon>Melampsoraceae</taxon>
        <taxon>Melampsora</taxon>
    </lineage>
</organism>
<dbReference type="Proteomes" id="UP000001072">
    <property type="component" value="Unassembled WGS sequence"/>
</dbReference>
<evidence type="ECO:0000256" key="1">
    <source>
        <dbReference type="SAM" id="Phobius"/>
    </source>
</evidence>
<keyword evidence="1" id="KW-1133">Transmembrane helix</keyword>
<dbReference type="HOGENOM" id="CLU_2004425_0_0_1"/>
<dbReference type="AlphaFoldDB" id="F4S4S5"/>
<dbReference type="VEuPathDB" id="FungiDB:MELLADRAFT_111912"/>
<feature type="signal peptide" evidence="2">
    <location>
        <begin position="1"/>
        <end position="25"/>
    </location>
</feature>
<evidence type="ECO:0000313" key="3">
    <source>
        <dbReference type="EMBL" id="EGG00339.1"/>
    </source>
</evidence>
<dbReference type="InParanoid" id="F4S4S5"/>
<dbReference type="EMBL" id="GL883148">
    <property type="protein sequence ID" value="EGG00339.1"/>
    <property type="molecule type" value="Genomic_DNA"/>
</dbReference>
<keyword evidence="1" id="KW-0472">Membrane</keyword>
<keyword evidence="4" id="KW-1185">Reference proteome</keyword>
<dbReference type="KEGG" id="mlr:MELLADRAFT_111912"/>
<name>F4S4S5_MELLP</name>
<feature type="chain" id="PRO_5003315876" description="Secreted protein" evidence="2">
    <location>
        <begin position="26"/>
        <end position="124"/>
    </location>
</feature>
<proteinExistence type="predicted"/>
<evidence type="ECO:0000313" key="4">
    <source>
        <dbReference type="Proteomes" id="UP000001072"/>
    </source>
</evidence>
<keyword evidence="2" id="KW-0732">Signal</keyword>
<dbReference type="OrthoDB" id="10309918at2759"/>
<gene>
    <name evidence="3" type="ORF">MELLADRAFT_111912</name>
</gene>
<evidence type="ECO:0008006" key="5">
    <source>
        <dbReference type="Google" id="ProtNLM"/>
    </source>
</evidence>
<feature type="transmembrane region" description="Helical" evidence="1">
    <location>
        <begin position="103"/>
        <end position="123"/>
    </location>
</feature>
<sequence>MLYSILQVRIYISFLITLLFSSAYGQNADQVITFTRGSSVIYYTFTSPAMSYNPIPTGTIPNALEYWNSVHGNNPDATPGATTKDNASNSDAASFRIARLHELAWTAFTVMVSICLGVAAVVVV</sequence>
<dbReference type="RefSeq" id="XP_007416358.1">
    <property type="nucleotide sequence ID" value="XM_007416296.1"/>
</dbReference>
<keyword evidence="1" id="KW-0812">Transmembrane</keyword>
<evidence type="ECO:0000256" key="2">
    <source>
        <dbReference type="SAM" id="SignalP"/>
    </source>
</evidence>
<protein>
    <recommendedName>
        <fullName evidence="5">Secreted protein</fullName>
    </recommendedName>
</protein>
<reference evidence="4" key="1">
    <citation type="journal article" date="2011" name="Proc. Natl. Acad. Sci. U.S.A.">
        <title>Obligate biotrophy features unraveled by the genomic analysis of rust fungi.</title>
        <authorList>
            <person name="Duplessis S."/>
            <person name="Cuomo C.A."/>
            <person name="Lin Y.-C."/>
            <person name="Aerts A."/>
            <person name="Tisserant E."/>
            <person name="Veneault-Fourrey C."/>
            <person name="Joly D.L."/>
            <person name="Hacquard S."/>
            <person name="Amselem J."/>
            <person name="Cantarel B.L."/>
            <person name="Chiu R."/>
            <person name="Coutinho P.M."/>
            <person name="Feau N."/>
            <person name="Field M."/>
            <person name="Frey P."/>
            <person name="Gelhaye E."/>
            <person name="Goldberg J."/>
            <person name="Grabherr M.G."/>
            <person name="Kodira C.D."/>
            <person name="Kohler A."/>
            <person name="Kuees U."/>
            <person name="Lindquist E.A."/>
            <person name="Lucas S.M."/>
            <person name="Mago R."/>
            <person name="Mauceli E."/>
            <person name="Morin E."/>
            <person name="Murat C."/>
            <person name="Pangilinan J.L."/>
            <person name="Park R."/>
            <person name="Pearson M."/>
            <person name="Quesneville H."/>
            <person name="Rouhier N."/>
            <person name="Sakthikumar S."/>
            <person name="Salamov A.A."/>
            <person name="Schmutz J."/>
            <person name="Selles B."/>
            <person name="Shapiro H."/>
            <person name="Tanguay P."/>
            <person name="Tuskan G.A."/>
            <person name="Henrissat B."/>
            <person name="Van de Peer Y."/>
            <person name="Rouze P."/>
            <person name="Ellis J.G."/>
            <person name="Dodds P.N."/>
            <person name="Schein J.E."/>
            <person name="Zhong S."/>
            <person name="Hamelin R.C."/>
            <person name="Grigoriev I.V."/>
            <person name="Szabo L.J."/>
            <person name="Martin F."/>
        </authorList>
    </citation>
    <scope>NUCLEOTIDE SEQUENCE [LARGE SCALE GENOMIC DNA]</scope>
    <source>
        <strain evidence="4">98AG31 / pathotype 3-4-7</strain>
    </source>
</reference>